<dbReference type="EMBL" id="OW152830">
    <property type="protein sequence ID" value="CAH2048579.1"/>
    <property type="molecule type" value="Genomic_DNA"/>
</dbReference>
<feature type="compositionally biased region" description="Basic and acidic residues" evidence="1">
    <location>
        <begin position="419"/>
        <end position="428"/>
    </location>
</feature>
<feature type="region of interest" description="Disordered" evidence="1">
    <location>
        <begin position="1027"/>
        <end position="1062"/>
    </location>
</feature>
<feature type="compositionally biased region" description="Basic and acidic residues" evidence="1">
    <location>
        <begin position="1027"/>
        <end position="1038"/>
    </location>
</feature>
<feature type="region of interest" description="Disordered" evidence="1">
    <location>
        <begin position="1145"/>
        <end position="1175"/>
    </location>
</feature>
<keyword evidence="3" id="KW-1185">Reference proteome</keyword>
<gene>
    <name evidence="2" type="ORF">IPOD504_LOCUS6193</name>
</gene>
<evidence type="ECO:0008006" key="4">
    <source>
        <dbReference type="Google" id="ProtNLM"/>
    </source>
</evidence>
<accession>A0ABN8I7T3</accession>
<evidence type="ECO:0000313" key="2">
    <source>
        <dbReference type="EMBL" id="CAH2048579.1"/>
    </source>
</evidence>
<feature type="region of interest" description="Disordered" evidence="1">
    <location>
        <begin position="1086"/>
        <end position="1126"/>
    </location>
</feature>
<feature type="region of interest" description="Disordered" evidence="1">
    <location>
        <begin position="176"/>
        <end position="215"/>
    </location>
</feature>
<sequence>MEARFRQIAILQRGGSDSRDPIKRIQWATHTAGCIHNAPASRPRRAALPTGQGRGRACTRHVSLNPPLLLICAHFRQSDTNLTSRRIFIVFKLSDHGAIKRRPRVLMRYVSKSPERELLETNNFSYLAEPGDVIATTKEEEWVTKKTSEVTTTRQIATRVKRELVLEDGRILSDTGPKISTSVNEDTHTTNFQQTEHRVPDGQNGEENEKETAGAQIEDADEPTATAEIDLGGEVAPAGGKVLVSSRVVANPDGKVRESHDLKVLTRNVTERVRETEQRFHHGDTTHDALITAVNETPEEDIRDALKVQTEHQLALMPRGPELIKDTVAYNTTIKTDDTKELRALRADGTIVTETSHTKEEERLCDEELPNEEARSVASNESIVKETGGTERRKRVDLERTTDLMAGGLRLATQLHSRTRTEEVEREGQPNMDDDWDSLSVRMRRQRRLRLSEHDKDYAKRPLDFDIEEETRKKETSKWLESHFGSDSRSSHDSIAEEIARRPEPAYYAKNKSADDEGYYGKTSPPAPPPAVYADRALRKTKSSTPSDERQTAPLNRTGGYFKGVADWSQRRATKPRMPEPRSSSPSPPAAHSPYASDDRLDGSSPRHVYGKRDSPQGRSSPIGRRHPPSRDDSAYVSSSTMHSPPRGSPFRPLEAERNREPSVDDDYRHPVAPERKRHPKRAPDEHRYDSGYRSSSRNGHSGRSRDSREEVAAEPPPDYSPPRERRGSSDRERTPPRRRERDERKQHQKTRFAEAEARRRPSPARKSVGTAIGNSIRKLVGKIRSASAERRTRWRSSRTPSPEHSSRTYRQYGGELAPPVAPPHRYYLGEDPFAPSIYGREHKYEGSPRRNVANDARDHRDRGQFSSTLGRFSHSTSRLNPNNEPEEEYSRSAQTLPRKLHERKERAEKPASNKYWQRLTPNKRSTSAVNVSNNSSSAQEVKINGYPPGPAKPARTYKGLNRSKSFAMGAPEQDARPRYVTGMSRNHSTMYKSNPHLSRLDETPEQLKSPGIVSIINRSQRDLADAVSRETERRRDGLFGARYGKTAPSSNGHTNGHAKSYEETDKKKIFLKGLRERAPDLYQTLHADEDSDGSRLSSRYGTPSPHYKDRLSEERKAPLYKSESLNREGSPFVARLETRLKSPAIRTGSNSSDNYSETYRYTTRSGDPERPSVTDTVETVSKKIVPSRDGRSKEIIESREVNSVTKSRAYKGEPIAAVKYYENGVRPPPVSYEIKNGSVPLYSERRSSNYKVIEKIRDY</sequence>
<evidence type="ECO:0000256" key="1">
    <source>
        <dbReference type="SAM" id="MobiDB-lite"/>
    </source>
</evidence>
<feature type="compositionally biased region" description="Low complexity" evidence="1">
    <location>
        <begin position="692"/>
        <end position="702"/>
    </location>
</feature>
<protein>
    <recommendedName>
        <fullName evidence="4">Serine/arginine repetitive matrix protein 1</fullName>
    </recommendedName>
</protein>
<feature type="compositionally biased region" description="Basic and acidic residues" evidence="1">
    <location>
        <begin position="654"/>
        <end position="675"/>
    </location>
</feature>
<feature type="compositionally biased region" description="Polar residues" evidence="1">
    <location>
        <begin position="178"/>
        <end position="194"/>
    </location>
</feature>
<proteinExistence type="predicted"/>
<feature type="region of interest" description="Disordered" evidence="1">
    <location>
        <begin position="839"/>
        <end position="912"/>
    </location>
</feature>
<feature type="compositionally biased region" description="Basic and acidic residues" evidence="1">
    <location>
        <begin position="840"/>
        <end position="849"/>
    </location>
</feature>
<feature type="region of interest" description="Disordered" evidence="1">
    <location>
        <begin position="416"/>
        <end position="437"/>
    </location>
</feature>
<feature type="compositionally biased region" description="Low complexity" evidence="1">
    <location>
        <begin position="928"/>
        <end position="939"/>
    </location>
</feature>
<feature type="compositionally biased region" description="Basic and acidic residues" evidence="1">
    <location>
        <begin position="1107"/>
        <end position="1118"/>
    </location>
</feature>
<organism evidence="2 3">
    <name type="scientific">Iphiclides podalirius</name>
    <name type="common">scarce swallowtail</name>
    <dbReference type="NCBI Taxonomy" id="110791"/>
    <lineage>
        <taxon>Eukaryota</taxon>
        <taxon>Metazoa</taxon>
        <taxon>Ecdysozoa</taxon>
        <taxon>Arthropoda</taxon>
        <taxon>Hexapoda</taxon>
        <taxon>Insecta</taxon>
        <taxon>Pterygota</taxon>
        <taxon>Neoptera</taxon>
        <taxon>Endopterygota</taxon>
        <taxon>Lepidoptera</taxon>
        <taxon>Glossata</taxon>
        <taxon>Ditrysia</taxon>
        <taxon>Papilionoidea</taxon>
        <taxon>Papilionidae</taxon>
        <taxon>Papilioninae</taxon>
        <taxon>Iphiclides</taxon>
    </lineage>
</organism>
<feature type="compositionally biased region" description="Basic and acidic residues" evidence="1">
    <location>
        <begin position="472"/>
        <end position="504"/>
    </location>
</feature>
<dbReference type="Proteomes" id="UP000837857">
    <property type="component" value="Chromosome 18"/>
</dbReference>
<name>A0ABN8I7T3_9NEOP</name>
<feature type="compositionally biased region" description="Polar residues" evidence="1">
    <location>
        <begin position="865"/>
        <end position="884"/>
    </location>
</feature>
<feature type="compositionally biased region" description="Basic and acidic residues" evidence="1">
    <location>
        <begin position="722"/>
        <end position="760"/>
    </location>
</feature>
<feature type="region of interest" description="Disordered" evidence="1">
    <location>
        <begin position="924"/>
        <end position="957"/>
    </location>
</feature>
<reference evidence="2" key="1">
    <citation type="submission" date="2022-03" db="EMBL/GenBank/DDBJ databases">
        <authorList>
            <person name="Martin H S."/>
        </authorList>
    </citation>
    <scope>NUCLEOTIDE SEQUENCE</scope>
</reference>
<feature type="compositionally biased region" description="Basic and acidic residues" evidence="1">
    <location>
        <begin position="903"/>
        <end position="912"/>
    </location>
</feature>
<feature type="non-terminal residue" evidence="2">
    <location>
        <position position="1"/>
    </location>
</feature>
<evidence type="ECO:0000313" key="3">
    <source>
        <dbReference type="Proteomes" id="UP000837857"/>
    </source>
</evidence>
<feature type="compositionally biased region" description="Basic and acidic residues" evidence="1">
    <location>
        <begin position="682"/>
        <end position="691"/>
    </location>
</feature>
<feature type="region of interest" description="Disordered" evidence="1">
    <location>
        <begin position="472"/>
        <end position="824"/>
    </location>
</feature>
<feature type="compositionally biased region" description="Polar residues" evidence="1">
    <location>
        <begin position="1148"/>
        <end position="1166"/>
    </location>
</feature>